<dbReference type="GeneID" id="101726079"/>
<feature type="compositionally biased region" description="Polar residues" evidence="3">
    <location>
        <begin position="70"/>
        <end position="79"/>
    </location>
</feature>
<dbReference type="Pfam" id="PF04979">
    <property type="entry name" value="IPP-2"/>
    <property type="match status" value="1"/>
</dbReference>
<evidence type="ECO:0000256" key="3">
    <source>
        <dbReference type="SAM" id="MobiDB-lite"/>
    </source>
</evidence>
<dbReference type="AlphaFoldDB" id="A0AAX6RED3"/>
<dbReference type="Gene3D" id="6.10.250.1050">
    <property type="match status" value="1"/>
</dbReference>
<sequence>QTRRYPPEESCFTVRDPPLHSRDTVIQRPGSNLPSQGAVTLGSGHSQHPGEFAACSLGSGTSPGGFNTPYPGTSLTAASSPGPGEPRVYSSGRSPGSESTSLHPYNSCEDQPQGILKHNCSILQQKSPGAEMKKSQHWDEMNILATHHPADKDYGFMKVDEPGTPYHRLQDSDEDLSEGSSLKVTPEVLAERFATMDNFLPKVLQNSDNGSSMATDNFSKTYSNDFYKHRERHYNERKFLRAQKNMPMYDDKESNWGSASINSRGQGVMMDLKPRPVERGSPGALAGAVKDETAWVTVSDVLEAKDSSTCRNQFLPASAPILLEKEIDQQCKEYYNKGIYLRSCSHPELEEDTQDKQQNTTMSSSDSDSQVVSSWYQWLEAKRLSCHSPGNSEREHGSNQNPSNWNMHGCEPGKR</sequence>
<feature type="compositionally biased region" description="Low complexity" evidence="3">
    <location>
        <begin position="90"/>
        <end position="101"/>
    </location>
</feature>
<dbReference type="InterPro" id="IPR007062">
    <property type="entry name" value="PPI-2"/>
</dbReference>
<evidence type="ECO:0000313" key="4">
    <source>
        <dbReference type="Proteomes" id="UP000694906"/>
    </source>
</evidence>
<comment type="similarity">
    <text evidence="1">Belongs to the protein phosphatase inhibitor 2 family.</text>
</comment>
<dbReference type="PANTHER" id="PTHR12398">
    <property type="entry name" value="PROTEIN PHOSPHATASE INHIBITOR"/>
    <property type="match status" value="1"/>
</dbReference>
<dbReference type="Proteomes" id="UP000694906">
    <property type="component" value="Unplaced"/>
</dbReference>
<dbReference type="GO" id="GO:0004864">
    <property type="term" value="F:protein phosphatase inhibitor activity"/>
    <property type="evidence" value="ECO:0007669"/>
    <property type="project" value="UniProtKB-KW"/>
</dbReference>
<name>A0AAX6RED3_HETGA</name>
<accession>A0AAX6RED3</accession>
<organism evidence="4 5">
    <name type="scientific">Heterocephalus glaber</name>
    <name type="common">Naked mole rat</name>
    <dbReference type="NCBI Taxonomy" id="10181"/>
    <lineage>
        <taxon>Eukaryota</taxon>
        <taxon>Metazoa</taxon>
        <taxon>Chordata</taxon>
        <taxon>Craniata</taxon>
        <taxon>Vertebrata</taxon>
        <taxon>Euteleostomi</taxon>
        <taxon>Mammalia</taxon>
        <taxon>Eutheria</taxon>
        <taxon>Euarchontoglires</taxon>
        <taxon>Glires</taxon>
        <taxon>Rodentia</taxon>
        <taxon>Hystricomorpha</taxon>
        <taxon>Bathyergidae</taxon>
        <taxon>Heterocephalus</taxon>
    </lineage>
</organism>
<protein>
    <submittedName>
        <fullName evidence="5">Uncharacterized protein LOC101726079</fullName>
    </submittedName>
</protein>
<gene>
    <name evidence="5" type="primary">LOC101726079</name>
</gene>
<evidence type="ECO:0000313" key="5">
    <source>
        <dbReference type="RefSeq" id="XP_021094102.1"/>
    </source>
</evidence>
<proteinExistence type="inferred from homology"/>
<feature type="compositionally biased region" description="Polar residues" evidence="3">
    <location>
        <begin position="29"/>
        <end position="46"/>
    </location>
</feature>
<dbReference type="PANTHER" id="PTHR12398:SF8">
    <property type="entry name" value="RIKEN CDNA 2810408A11 GENE"/>
    <property type="match status" value="1"/>
</dbReference>
<evidence type="ECO:0000256" key="1">
    <source>
        <dbReference type="ARBA" id="ARBA00005472"/>
    </source>
</evidence>
<evidence type="ECO:0000256" key="2">
    <source>
        <dbReference type="ARBA" id="ARBA00023272"/>
    </source>
</evidence>
<reference evidence="5" key="1">
    <citation type="submission" date="2025-08" db="UniProtKB">
        <authorList>
            <consortium name="RefSeq"/>
        </authorList>
    </citation>
    <scope>IDENTIFICATION</scope>
</reference>
<keyword evidence="4" id="KW-1185">Reference proteome</keyword>
<feature type="region of interest" description="Disordered" evidence="3">
    <location>
        <begin position="349"/>
        <end position="368"/>
    </location>
</feature>
<feature type="region of interest" description="Disordered" evidence="3">
    <location>
        <begin position="1"/>
        <end position="110"/>
    </location>
</feature>
<keyword evidence="2" id="KW-0650">Protein phosphatase inhibitor</keyword>
<dbReference type="RefSeq" id="XP_021094102.1">
    <property type="nucleotide sequence ID" value="XM_021238443.1"/>
</dbReference>
<feature type="non-terminal residue" evidence="5">
    <location>
        <position position="1"/>
    </location>
</feature>
<dbReference type="GO" id="GO:0009966">
    <property type="term" value="P:regulation of signal transduction"/>
    <property type="evidence" value="ECO:0007669"/>
    <property type="project" value="InterPro"/>
</dbReference>
<feature type="region of interest" description="Disordered" evidence="3">
    <location>
        <begin position="386"/>
        <end position="415"/>
    </location>
</feature>